<dbReference type="eggNOG" id="COG2703">
    <property type="taxonomic scope" value="Bacteria"/>
</dbReference>
<organism evidence="9 10">
    <name type="scientific">Eubacterium plexicaudatum ASF492</name>
    <dbReference type="NCBI Taxonomy" id="1235802"/>
    <lineage>
        <taxon>Bacteria</taxon>
        <taxon>Bacillati</taxon>
        <taxon>Bacillota</taxon>
        <taxon>Clostridia</taxon>
        <taxon>Eubacteriales</taxon>
        <taxon>Eubacteriaceae</taxon>
        <taxon>Eubacterium</taxon>
    </lineage>
</organism>
<dbReference type="InterPro" id="IPR050595">
    <property type="entry name" value="Bact_response_regulator"/>
</dbReference>
<dbReference type="SUPFAM" id="SSF47188">
    <property type="entry name" value="Hemerythrin-like"/>
    <property type="match status" value="1"/>
</dbReference>
<protein>
    <recommendedName>
        <fullName evidence="2">Stage 0 sporulation protein A homolog</fullName>
    </recommendedName>
</protein>
<dbReference type="EMBL" id="AQFT01000012">
    <property type="protein sequence ID" value="EMZ37309.1"/>
    <property type="molecule type" value="Genomic_DNA"/>
</dbReference>
<dbReference type="InterPro" id="IPR012827">
    <property type="entry name" value="Hemerythrin_metal-bd"/>
</dbReference>
<dbReference type="STRING" id="1235802.C823_00375"/>
<evidence type="ECO:0000256" key="1">
    <source>
        <dbReference type="ARBA" id="ARBA00010587"/>
    </source>
</evidence>
<dbReference type="PATRIC" id="fig|1235802.3.peg.396"/>
<name>N2BKG2_9FIRM</name>
<feature type="modified residue" description="4-aspartylphosphate" evidence="7">
    <location>
        <position position="376"/>
    </location>
</feature>
<keyword evidence="10" id="KW-1185">Reference proteome</keyword>
<evidence type="ECO:0000256" key="6">
    <source>
        <dbReference type="ARBA" id="ARBA00024867"/>
    </source>
</evidence>
<dbReference type="Pfam" id="PF01814">
    <property type="entry name" value="Hemerythrin"/>
    <property type="match status" value="1"/>
</dbReference>
<comment type="similarity">
    <text evidence="1">Belongs to the hemerythrin family.</text>
</comment>
<keyword evidence="3 7" id="KW-0597">Phosphoprotein</keyword>
<dbReference type="CDD" id="cd00156">
    <property type="entry name" value="REC"/>
    <property type="match status" value="1"/>
</dbReference>
<dbReference type="CDD" id="cd12107">
    <property type="entry name" value="Hemerythrin"/>
    <property type="match status" value="1"/>
</dbReference>
<dbReference type="PROSITE" id="PS50110">
    <property type="entry name" value="RESPONSE_REGULATORY"/>
    <property type="match status" value="1"/>
</dbReference>
<dbReference type="InterPro" id="IPR012312">
    <property type="entry name" value="Hemerythrin-like"/>
</dbReference>
<dbReference type="GO" id="GO:0046872">
    <property type="term" value="F:metal ion binding"/>
    <property type="evidence" value="ECO:0007669"/>
    <property type="project" value="UniProtKB-KW"/>
</dbReference>
<dbReference type="Pfam" id="PF00072">
    <property type="entry name" value="Response_reg"/>
    <property type="match status" value="1"/>
</dbReference>
<dbReference type="InterPro" id="IPR035938">
    <property type="entry name" value="Hemerythrin-like_sf"/>
</dbReference>
<dbReference type="InterPro" id="IPR001789">
    <property type="entry name" value="Sig_transdc_resp-reg_receiver"/>
</dbReference>
<dbReference type="PANTHER" id="PTHR44591">
    <property type="entry name" value="STRESS RESPONSE REGULATOR PROTEIN 1"/>
    <property type="match status" value="1"/>
</dbReference>
<dbReference type="InterPro" id="IPR011006">
    <property type="entry name" value="CheY-like_superfamily"/>
</dbReference>
<dbReference type="PANTHER" id="PTHR44591:SF3">
    <property type="entry name" value="RESPONSE REGULATORY DOMAIN-CONTAINING PROTEIN"/>
    <property type="match status" value="1"/>
</dbReference>
<evidence type="ECO:0000256" key="5">
    <source>
        <dbReference type="ARBA" id="ARBA00023004"/>
    </source>
</evidence>
<dbReference type="NCBIfam" id="TIGR02481">
    <property type="entry name" value="hemeryth_dom"/>
    <property type="match status" value="1"/>
</dbReference>
<evidence type="ECO:0000313" key="9">
    <source>
        <dbReference type="EMBL" id="EMZ37309.1"/>
    </source>
</evidence>
<sequence length="448" mass="51853">MGNQFIWQDRFNIGVEVIDREHKKLFSIMNRLFAFSEQEDKSQWVCEEGLKYFKDHATKHFAEEEVYMASISYKGFESHRRVHDNFRKNTLPALEQELAKTNYSKDAVSHFLSVCAGWLIGHTLAEDHAIVEGGIGKWEHLLPEEEELATKQLIIHMVKDMFQLNSRLISDRYGGEKFGNGIYLRFIYANKNKEKWEIFMIFEEGLLLETVGKMMGHQSKKMSVSLMNASRYTIRQFVEQVLSHLPVADGYELQDENLLSYEQFQKVFEKPQCSLLFDTGVGYFAYCAMTQHQLKKAGASIVAENAVREVELYLANNEKQHEADNKKKILIIDDSDTVCMAMQELLGEDYYVTTAKSGTSGIRCMTLDRPDLVLLDYEMPVCDGVQVLEMIRSEEDFAKIPVFFLTGRVDKESVTRVMPLRPEGYLLKNQPPQDIKKNIDGYFRKKTR</sequence>
<feature type="domain" description="Response regulatory" evidence="8">
    <location>
        <begin position="328"/>
        <end position="443"/>
    </location>
</feature>
<dbReference type="SUPFAM" id="SSF52172">
    <property type="entry name" value="CheY-like"/>
    <property type="match status" value="1"/>
</dbReference>
<evidence type="ECO:0000256" key="3">
    <source>
        <dbReference type="ARBA" id="ARBA00022553"/>
    </source>
</evidence>
<dbReference type="eggNOG" id="COG0745">
    <property type="taxonomic scope" value="Bacteria"/>
</dbReference>
<evidence type="ECO:0000313" key="10">
    <source>
        <dbReference type="Proteomes" id="UP000012589"/>
    </source>
</evidence>
<evidence type="ECO:0000256" key="2">
    <source>
        <dbReference type="ARBA" id="ARBA00018672"/>
    </source>
</evidence>
<dbReference type="AlphaFoldDB" id="N2BKG2"/>
<keyword evidence="4" id="KW-0479">Metal-binding</keyword>
<comment type="caution">
    <text evidence="9">The sequence shown here is derived from an EMBL/GenBank/DDBJ whole genome shotgun (WGS) entry which is preliminary data.</text>
</comment>
<accession>N2BKG2</accession>
<dbReference type="GO" id="GO:0000160">
    <property type="term" value="P:phosphorelay signal transduction system"/>
    <property type="evidence" value="ECO:0007669"/>
    <property type="project" value="InterPro"/>
</dbReference>
<comment type="function">
    <text evidence="6">May play the central regulatory role in sporulation. It may be an element of the effector pathway responsible for the activation of sporulation genes in response to nutritional stress. Spo0A may act in concert with spo0H (a sigma factor) to control the expression of some genes that are critical to the sporulation process.</text>
</comment>
<gene>
    <name evidence="9" type="ORF">C823_00375</name>
</gene>
<evidence type="ECO:0000259" key="8">
    <source>
        <dbReference type="PROSITE" id="PS50110"/>
    </source>
</evidence>
<evidence type="ECO:0000256" key="4">
    <source>
        <dbReference type="ARBA" id="ARBA00022723"/>
    </source>
</evidence>
<reference evidence="9 10" key="1">
    <citation type="journal article" date="2014" name="Genome Announc.">
        <title>Draft genome sequences of the altered schaedler flora, a defined bacterial community from gnotobiotic mice.</title>
        <authorList>
            <person name="Wannemuehler M.J."/>
            <person name="Overstreet A.M."/>
            <person name="Ward D.V."/>
            <person name="Phillips G.J."/>
        </authorList>
    </citation>
    <scope>NUCLEOTIDE SEQUENCE [LARGE SCALE GENOMIC DNA]</scope>
    <source>
        <strain evidence="9 10">ASF492</strain>
    </source>
</reference>
<dbReference type="Proteomes" id="UP000012589">
    <property type="component" value="Unassembled WGS sequence"/>
</dbReference>
<evidence type="ECO:0000256" key="7">
    <source>
        <dbReference type="PROSITE-ProRule" id="PRU00169"/>
    </source>
</evidence>
<dbReference type="OrthoDB" id="1706569at2"/>
<dbReference type="Gene3D" id="1.20.120.50">
    <property type="entry name" value="Hemerythrin-like"/>
    <property type="match status" value="1"/>
</dbReference>
<keyword evidence="5" id="KW-0408">Iron</keyword>
<proteinExistence type="inferred from homology"/>
<dbReference type="HOGENOM" id="CLU_599558_0_0_9"/>
<dbReference type="SMART" id="SM00448">
    <property type="entry name" value="REC"/>
    <property type="match status" value="1"/>
</dbReference>
<dbReference type="Gene3D" id="3.40.50.2300">
    <property type="match status" value="1"/>
</dbReference>